<dbReference type="EC" id="2.7.12.1" evidence="4"/>
<evidence type="ECO:0000256" key="2">
    <source>
        <dbReference type="ARBA" id="ARBA00001946"/>
    </source>
</evidence>
<sequence>MDYHAECCFCDPEEGQSGSDEPPLHSIHAPNRIRPSSYRALRSAVSSLARIDDFFCEKIGSGFFSEVFKVQHRITGQVMALKMNTLASNKANMLREVQLMNRLCHPNILRFLGVCVHEGQLHALTEYINGGNLEQLLDSDLYLSWCVRIGLSLDIARGLQYLHNKGIFHRDLTSKNCLVRCDNGMFTAVVGDFGLAEKIPDYSDGVGKQPLAIVGSPYWMAPEVLRGELYDEKVDVFAYGIILCEIIARIEADPDFLPRTEDFGLDVDAFENMVGDCPAAFFSLAVACCNMSAVSRPSFSDIVFTFEGMEIEDEREKPIALEPVAADVSPYRRRSSPCHPGDRSQQRQGLARSQSDTLSPGTQTPLLLGTPVRVNPFSLRQDLNGGRCKLLDTPSKSVISLTFTLPALRDPCSSPHLLRGMPGTLALPRRCQSLPCTPELSWTVALPRDTEGKEEEKNEEDDRVAITRGTGEDVGDHMRKKTGASEEVEERLKVEQMEITDKRELLTEEEGMEEDSCLSVELEMVCLERLEEEEEEEGVHLTEPMDCTKSPEPAEGVIDSSPGRALLTSTCSSSLQTNGWRLPISNGPRTLPALPRLDNNNGSALVIGQQVRWGGGERANGYSGSQLQSSGPSGTSEQDEVFSCPACCLVGLSFPFVCLRGSAAVPAPRRNASLPRRLYQNLNGTITGGSASSSTPAAPATKALLCRSTNGLVVGGPSVPCEPGRSLPEAQT</sequence>
<dbReference type="PANTHER" id="PTHR46485">
    <property type="entry name" value="LIM DOMAIN KINASE 1"/>
    <property type="match status" value="1"/>
</dbReference>
<keyword evidence="6" id="KW-0597">Phosphoprotein</keyword>
<dbReference type="Pfam" id="PF07714">
    <property type="entry name" value="PK_Tyr_Ser-Thr"/>
    <property type="match status" value="1"/>
</dbReference>
<keyword evidence="13" id="KW-0829">Tyrosine-protein kinase</keyword>
<reference evidence="21 22" key="1">
    <citation type="submission" date="2019-01" db="EMBL/GenBank/DDBJ databases">
        <title>A chromosome-scale genome assembly of the yellow perch, Perca flavescens.</title>
        <authorList>
            <person name="Feron R."/>
            <person name="Morvezen R."/>
            <person name="Bestin A."/>
            <person name="Haffray P."/>
            <person name="Klopp C."/>
            <person name="Zahm M."/>
            <person name="Cabau C."/>
            <person name="Roques C."/>
            <person name="Donnadieu C."/>
            <person name="Bouchez O."/>
            <person name="Christie M."/>
            <person name="Larson W."/>
            <person name="Guiguen Y."/>
        </authorList>
    </citation>
    <scope>NUCLEOTIDE SEQUENCE [LARGE SCALE GENOMIC DNA]</scope>
    <source>
        <strain evidence="21">YP-PL-M2</strain>
        <tissue evidence="21">Blood</tissue>
    </source>
</reference>
<comment type="cofactor">
    <cofactor evidence="1">
        <name>Mn(2+)</name>
        <dbReference type="ChEBI" id="CHEBI:29035"/>
    </cofactor>
</comment>
<evidence type="ECO:0000256" key="9">
    <source>
        <dbReference type="ARBA" id="ARBA00022741"/>
    </source>
</evidence>
<dbReference type="InterPro" id="IPR017441">
    <property type="entry name" value="Protein_kinase_ATP_BS"/>
</dbReference>
<evidence type="ECO:0000256" key="14">
    <source>
        <dbReference type="ARBA" id="ARBA00023211"/>
    </source>
</evidence>
<dbReference type="GO" id="GO:0046872">
    <property type="term" value="F:metal ion binding"/>
    <property type="evidence" value="ECO:0007669"/>
    <property type="project" value="UniProtKB-KW"/>
</dbReference>
<gene>
    <name evidence="21" type="ORF">EPR50_G00021670</name>
</gene>
<evidence type="ECO:0000256" key="7">
    <source>
        <dbReference type="ARBA" id="ARBA00022679"/>
    </source>
</evidence>
<evidence type="ECO:0000256" key="10">
    <source>
        <dbReference type="ARBA" id="ARBA00022777"/>
    </source>
</evidence>
<dbReference type="CDD" id="cd14155">
    <property type="entry name" value="PKc_TESK"/>
    <property type="match status" value="1"/>
</dbReference>
<dbReference type="PROSITE" id="PS00107">
    <property type="entry name" value="PROTEIN_KINASE_ATP"/>
    <property type="match status" value="1"/>
</dbReference>
<keyword evidence="5" id="KW-0723">Serine/threonine-protein kinase</keyword>
<comment type="cofactor">
    <cofactor evidence="2">
        <name>Mg(2+)</name>
        <dbReference type="ChEBI" id="CHEBI:18420"/>
    </cofactor>
</comment>
<dbReference type="FunFam" id="3.30.200.20:FF:000134">
    <property type="entry name" value="Dual specificity testis-specific protein kinase 2"/>
    <property type="match status" value="1"/>
</dbReference>
<evidence type="ECO:0000313" key="22">
    <source>
        <dbReference type="Proteomes" id="UP000295070"/>
    </source>
</evidence>
<name>A0A484DPC0_PERFV</name>
<dbReference type="InterPro" id="IPR011009">
    <property type="entry name" value="Kinase-like_dom_sf"/>
</dbReference>
<dbReference type="GO" id="GO:0004674">
    <property type="term" value="F:protein serine/threonine kinase activity"/>
    <property type="evidence" value="ECO:0007669"/>
    <property type="project" value="UniProtKB-KW"/>
</dbReference>
<dbReference type="PROSITE" id="PS50011">
    <property type="entry name" value="PROTEIN_KINASE_DOM"/>
    <property type="match status" value="1"/>
</dbReference>
<dbReference type="AlphaFoldDB" id="A0A484DPC0"/>
<dbReference type="EMBL" id="SCKG01000002">
    <property type="protein sequence ID" value="TDH16600.1"/>
    <property type="molecule type" value="Genomic_DNA"/>
</dbReference>
<dbReference type="GO" id="GO:0051496">
    <property type="term" value="P:positive regulation of stress fiber assembly"/>
    <property type="evidence" value="ECO:0007669"/>
    <property type="project" value="TreeGrafter"/>
</dbReference>
<protein>
    <recommendedName>
        <fullName evidence="4">dual-specificity kinase</fullName>
        <ecNumber evidence="4">2.7.12.1</ecNumber>
    </recommendedName>
</protein>
<evidence type="ECO:0000256" key="17">
    <source>
        <dbReference type="ARBA" id="ARBA00051680"/>
    </source>
</evidence>
<feature type="region of interest" description="Disordered" evidence="19">
    <location>
        <begin position="448"/>
        <end position="487"/>
    </location>
</feature>
<dbReference type="GO" id="GO:0005737">
    <property type="term" value="C:cytoplasm"/>
    <property type="evidence" value="ECO:0007669"/>
    <property type="project" value="TreeGrafter"/>
</dbReference>
<dbReference type="STRING" id="8167.A0A484DPC0"/>
<evidence type="ECO:0000256" key="3">
    <source>
        <dbReference type="ARBA" id="ARBA00005843"/>
    </source>
</evidence>
<keyword evidence="7" id="KW-0808">Transferase</keyword>
<dbReference type="GO" id="GO:0005634">
    <property type="term" value="C:nucleus"/>
    <property type="evidence" value="ECO:0007669"/>
    <property type="project" value="TreeGrafter"/>
</dbReference>
<keyword evidence="9 18" id="KW-0547">Nucleotide-binding</keyword>
<dbReference type="InterPro" id="IPR000719">
    <property type="entry name" value="Prot_kinase_dom"/>
</dbReference>
<proteinExistence type="inferred from homology"/>
<accession>A0A484DPC0</accession>
<evidence type="ECO:0000256" key="18">
    <source>
        <dbReference type="PROSITE-ProRule" id="PRU10141"/>
    </source>
</evidence>
<comment type="similarity">
    <text evidence="3">Belongs to the protein kinase superfamily. TKL Ser/Thr protein kinase family.</text>
</comment>
<comment type="catalytic activity">
    <reaction evidence="17">
        <text>L-tyrosyl-[protein] + ATP = O-phospho-L-tyrosyl-[protein] + ADP + H(+)</text>
        <dbReference type="Rhea" id="RHEA:10596"/>
        <dbReference type="Rhea" id="RHEA-COMP:10136"/>
        <dbReference type="Rhea" id="RHEA-COMP:20101"/>
        <dbReference type="ChEBI" id="CHEBI:15378"/>
        <dbReference type="ChEBI" id="CHEBI:30616"/>
        <dbReference type="ChEBI" id="CHEBI:46858"/>
        <dbReference type="ChEBI" id="CHEBI:61978"/>
        <dbReference type="ChEBI" id="CHEBI:456216"/>
        <dbReference type="EC" id="2.7.12.1"/>
    </reaction>
</comment>
<comment type="catalytic activity">
    <reaction evidence="15">
        <text>L-seryl-[protein] + ATP = O-phospho-L-seryl-[protein] + ADP + H(+)</text>
        <dbReference type="Rhea" id="RHEA:17989"/>
        <dbReference type="Rhea" id="RHEA-COMP:9863"/>
        <dbReference type="Rhea" id="RHEA-COMP:11604"/>
        <dbReference type="ChEBI" id="CHEBI:15378"/>
        <dbReference type="ChEBI" id="CHEBI:29999"/>
        <dbReference type="ChEBI" id="CHEBI:30616"/>
        <dbReference type="ChEBI" id="CHEBI:83421"/>
        <dbReference type="ChEBI" id="CHEBI:456216"/>
        <dbReference type="EC" id="2.7.12.1"/>
    </reaction>
</comment>
<evidence type="ECO:0000256" key="11">
    <source>
        <dbReference type="ARBA" id="ARBA00022840"/>
    </source>
</evidence>
<dbReference type="Gene3D" id="1.10.510.10">
    <property type="entry name" value="Transferase(Phosphotransferase) domain 1"/>
    <property type="match status" value="1"/>
</dbReference>
<dbReference type="Proteomes" id="UP000295070">
    <property type="component" value="Chromosome 2"/>
</dbReference>
<dbReference type="SUPFAM" id="SSF56112">
    <property type="entry name" value="Protein kinase-like (PK-like)"/>
    <property type="match status" value="1"/>
</dbReference>
<dbReference type="PROSITE" id="PS00109">
    <property type="entry name" value="PROTEIN_KINASE_TYR"/>
    <property type="match status" value="1"/>
</dbReference>
<dbReference type="InterPro" id="IPR050940">
    <property type="entry name" value="Actin_reg-Ser/Thr_kinase"/>
</dbReference>
<evidence type="ECO:0000256" key="12">
    <source>
        <dbReference type="ARBA" id="ARBA00022842"/>
    </source>
</evidence>
<dbReference type="GO" id="GO:0004713">
    <property type="term" value="F:protein tyrosine kinase activity"/>
    <property type="evidence" value="ECO:0007669"/>
    <property type="project" value="UniProtKB-KW"/>
</dbReference>
<comment type="catalytic activity">
    <reaction evidence="16">
        <text>L-threonyl-[protein] + ATP = O-phospho-L-threonyl-[protein] + ADP + H(+)</text>
        <dbReference type="Rhea" id="RHEA:46608"/>
        <dbReference type="Rhea" id="RHEA-COMP:11060"/>
        <dbReference type="Rhea" id="RHEA-COMP:11605"/>
        <dbReference type="ChEBI" id="CHEBI:15378"/>
        <dbReference type="ChEBI" id="CHEBI:30013"/>
        <dbReference type="ChEBI" id="CHEBI:30616"/>
        <dbReference type="ChEBI" id="CHEBI:61977"/>
        <dbReference type="ChEBI" id="CHEBI:456216"/>
        <dbReference type="EC" id="2.7.12.1"/>
    </reaction>
</comment>
<keyword evidence="14" id="KW-0464">Manganese</keyword>
<keyword evidence="12" id="KW-0460">Magnesium</keyword>
<comment type="caution">
    <text evidence="21">The sequence shown here is derived from an EMBL/GenBank/DDBJ whole genome shotgun (WGS) entry which is preliminary data.</text>
</comment>
<dbReference type="GO" id="GO:0005524">
    <property type="term" value="F:ATP binding"/>
    <property type="evidence" value="ECO:0007669"/>
    <property type="project" value="UniProtKB-UniRule"/>
</dbReference>
<dbReference type="PANTHER" id="PTHR46485:SF3">
    <property type="entry name" value="DUAL SPECIFICITY TESTIS-SPECIFIC PROTEIN KINASE 1"/>
    <property type="match status" value="1"/>
</dbReference>
<dbReference type="Gene3D" id="3.30.200.20">
    <property type="entry name" value="Phosphorylase Kinase, domain 1"/>
    <property type="match status" value="1"/>
</dbReference>
<evidence type="ECO:0000313" key="21">
    <source>
        <dbReference type="EMBL" id="TDH16600.1"/>
    </source>
</evidence>
<evidence type="ECO:0000256" key="15">
    <source>
        <dbReference type="ARBA" id="ARBA00049003"/>
    </source>
</evidence>
<feature type="region of interest" description="Disordered" evidence="19">
    <location>
        <begin position="534"/>
        <end position="563"/>
    </location>
</feature>
<evidence type="ECO:0000256" key="19">
    <source>
        <dbReference type="SAM" id="MobiDB-lite"/>
    </source>
</evidence>
<dbReference type="InterPro" id="IPR001245">
    <property type="entry name" value="Ser-Thr/Tyr_kinase_cat_dom"/>
</dbReference>
<evidence type="ECO:0000259" key="20">
    <source>
        <dbReference type="PROSITE" id="PS50011"/>
    </source>
</evidence>
<keyword evidence="8" id="KW-0479">Metal-binding</keyword>
<keyword evidence="22" id="KW-1185">Reference proteome</keyword>
<organism evidence="21 22">
    <name type="scientific">Perca flavescens</name>
    <name type="common">American yellow perch</name>
    <name type="synonym">Morone flavescens</name>
    <dbReference type="NCBI Taxonomy" id="8167"/>
    <lineage>
        <taxon>Eukaryota</taxon>
        <taxon>Metazoa</taxon>
        <taxon>Chordata</taxon>
        <taxon>Craniata</taxon>
        <taxon>Vertebrata</taxon>
        <taxon>Euteleostomi</taxon>
        <taxon>Actinopterygii</taxon>
        <taxon>Neopterygii</taxon>
        <taxon>Teleostei</taxon>
        <taxon>Neoteleostei</taxon>
        <taxon>Acanthomorphata</taxon>
        <taxon>Eupercaria</taxon>
        <taxon>Perciformes</taxon>
        <taxon>Percoidei</taxon>
        <taxon>Percidae</taxon>
        <taxon>Percinae</taxon>
        <taxon>Perca</taxon>
    </lineage>
</organism>
<evidence type="ECO:0000256" key="8">
    <source>
        <dbReference type="ARBA" id="ARBA00022723"/>
    </source>
</evidence>
<evidence type="ECO:0000256" key="1">
    <source>
        <dbReference type="ARBA" id="ARBA00001936"/>
    </source>
</evidence>
<evidence type="ECO:0000256" key="16">
    <source>
        <dbReference type="ARBA" id="ARBA00049308"/>
    </source>
</evidence>
<evidence type="ECO:0000256" key="13">
    <source>
        <dbReference type="ARBA" id="ARBA00023137"/>
    </source>
</evidence>
<feature type="domain" description="Protein kinase" evidence="20">
    <location>
        <begin position="53"/>
        <end position="309"/>
    </location>
</feature>
<feature type="region of interest" description="Disordered" evidence="19">
    <location>
        <begin position="330"/>
        <end position="369"/>
    </location>
</feature>
<dbReference type="GO" id="GO:0030036">
    <property type="term" value="P:actin cytoskeleton organization"/>
    <property type="evidence" value="ECO:0007669"/>
    <property type="project" value="TreeGrafter"/>
</dbReference>
<dbReference type="FunFam" id="1.10.510.10:FF:000202">
    <property type="entry name" value="Dual specificity testis-specific protein kinase 2"/>
    <property type="match status" value="1"/>
</dbReference>
<keyword evidence="11 18" id="KW-0067">ATP-binding</keyword>
<evidence type="ECO:0000256" key="5">
    <source>
        <dbReference type="ARBA" id="ARBA00022527"/>
    </source>
</evidence>
<dbReference type="InterPro" id="IPR008266">
    <property type="entry name" value="Tyr_kinase_AS"/>
</dbReference>
<dbReference type="PRINTS" id="PR00109">
    <property type="entry name" value="TYRKINASE"/>
</dbReference>
<evidence type="ECO:0000256" key="6">
    <source>
        <dbReference type="ARBA" id="ARBA00022553"/>
    </source>
</evidence>
<dbReference type="GO" id="GO:0004712">
    <property type="term" value="F:protein serine/threonine/tyrosine kinase activity"/>
    <property type="evidence" value="ECO:0007669"/>
    <property type="project" value="UniProtKB-EC"/>
</dbReference>
<keyword evidence="10" id="KW-0418">Kinase</keyword>
<feature type="binding site" evidence="18">
    <location>
        <position position="82"/>
    </location>
    <ligand>
        <name>ATP</name>
        <dbReference type="ChEBI" id="CHEBI:30616"/>
    </ligand>
</feature>
<feature type="compositionally biased region" description="Polar residues" evidence="19">
    <location>
        <begin position="346"/>
        <end position="365"/>
    </location>
</feature>
<evidence type="ECO:0000256" key="4">
    <source>
        <dbReference type="ARBA" id="ARBA00013203"/>
    </source>
</evidence>